<gene>
    <name evidence="5" type="ORF">A2257_01770</name>
</gene>
<proteinExistence type="predicted"/>
<feature type="active site" description="Tele-AMP-histidine intermediate" evidence="1">
    <location>
        <position position="98"/>
    </location>
</feature>
<dbReference type="PRINTS" id="PR00332">
    <property type="entry name" value="HISTRIAD"/>
</dbReference>
<comment type="caution">
    <text evidence="5">The sequence shown here is derived from an EMBL/GenBank/DDBJ whole genome shotgun (WGS) entry which is preliminary data.</text>
</comment>
<dbReference type="InterPro" id="IPR001310">
    <property type="entry name" value="Histidine_triad_HIT"/>
</dbReference>
<dbReference type="InterPro" id="IPR011146">
    <property type="entry name" value="HIT-like"/>
</dbReference>
<evidence type="ECO:0000313" key="5">
    <source>
        <dbReference type="EMBL" id="OGF21181.1"/>
    </source>
</evidence>
<evidence type="ECO:0000259" key="4">
    <source>
        <dbReference type="PROSITE" id="PS51084"/>
    </source>
</evidence>
<dbReference type="PANTHER" id="PTHR46648:SF1">
    <property type="entry name" value="ADENOSINE 5'-MONOPHOSPHORAMIDASE HNT1"/>
    <property type="match status" value="1"/>
</dbReference>
<dbReference type="CDD" id="cd01277">
    <property type="entry name" value="HINT_subgroup"/>
    <property type="match status" value="1"/>
</dbReference>
<dbReference type="GO" id="GO:0009117">
    <property type="term" value="P:nucleotide metabolic process"/>
    <property type="evidence" value="ECO:0007669"/>
    <property type="project" value="TreeGrafter"/>
</dbReference>
<dbReference type="Gene3D" id="3.30.428.10">
    <property type="entry name" value="HIT-like"/>
    <property type="match status" value="1"/>
</dbReference>
<evidence type="ECO:0000256" key="2">
    <source>
        <dbReference type="PIRSR" id="PIRSR601310-3"/>
    </source>
</evidence>
<dbReference type="SUPFAM" id="SSF54197">
    <property type="entry name" value="HIT-like"/>
    <property type="match status" value="1"/>
</dbReference>
<reference evidence="5 6" key="1">
    <citation type="journal article" date="2016" name="Nat. Commun.">
        <title>Thousands of microbial genomes shed light on interconnected biogeochemical processes in an aquifer system.</title>
        <authorList>
            <person name="Anantharaman K."/>
            <person name="Brown C.T."/>
            <person name="Hug L.A."/>
            <person name="Sharon I."/>
            <person name="Castelle C.J."/>
            <person name="Probst A.J."/>
            <person name="Thomas B.C."/>
            <person name="Singh A."/>
            <person name="Wilkins M.J."/>
            <person name="Karaoz U."/>
            <person name="Brodie E.L."/>
            <person name="Williams K.H."/>
            <person name="Hubbard S.S."/>
            <person name="Banfield J.F."/>
        </authorList>
    </citation>
    <scope>NUCLEOTIDE SEQUENCE [LARGE SCALE GENOMIC DNA]</scope>
</reference>
<accession>A0A1F5S4H3</accession>
<dbReference type="InterPro" id="IPR039384">
    <property type="entry name" value="HINT"/>
</dbReference>
<sequence length="136" mass="15300">MDCIFCKIINGEIPADKVFENDKVIAFLDLRPVNLGHTLVVPKKHIENLFEVDEETLKEIIISAQKVAKGIVGALDLKGFNFAQNNGAVAGQIVPHLHWHIIPRREDDGLHPWTRTEQYAEGEKEKIAEKIRGAIL</sequence>
<dbReference type="Pfam" id="PF01230">
    <property type="entry name" value="HIT"/>
    <property type="match status" value="1"/>
</dbReference>
<evidence type="ECO:0000256" key="1">
    <source>
        <dbReference type="PIRSR" id="PIRSR601310-1"/>
    </source>
</evidence>
<dbReference type="EMBL" id="MFGA01000012">
    <property type="protein sequence ID" value="OGF21181.1"/>
    <property type="molecule type" value="Genomic_DNA"/>
</dbReference>
<dbReference type="PANTHER" id="PTHR46648">
    <property type="entry name" value="HIT FAMILY PROTEIN 1"/>
    <property type="match status" value="1"/>
</dbReference>
<organism evidence="5 6">
    <name type="scientific">Candidatus Falkowbacteria bacterium RIFOXYA2_FULL_38_12</name>
    <dbReference type="NCBI Taxonomy" id="1797993"/>
    <lineage>
        <taxon>Bacteria</taxon>
        <taxon>Candidatus Falkowiibacteriota</taxon>
    </lineage>
</organism>
<name>A0A1F5S4H3_9BACT</name>
<evidence type="ECO:0000313" key="6">
    <source>
        <dbReference type="Proteomes" id="UP000177407"/>
    </source>
</evidence>
<protein>
    <submittedName>
        <fullName evidence="5">HIT family hydrolase</fullName>
    </submittedName>
</protein>
<evidence type="ECO:0000256" key="3">
    <source>
        <dbReference type="PROSITE-ProRule" id="PRU00464"/>
    </source>
</evidence>
<dbReference type="GO" id="GO:0016787">
    <property type="term" value="F:hydrolase activity"/>
    <property type="evidence" value="ECO:0007669"/>
    <property type="project" value="UniProtKB-KW"/>
</dbReference>
<dbReference type="AlphaFoldDB" id="A0A1F5S4H3"/>
<dbReference type="Proteomes" id="UP000177407">
    <property type="component" value="Unassembled WGS sequence"/>
</dbReference>
<feature type="short sequence motif" description="Histidine triad motif" evidence="2 3">
    <location>
        <begin position="96"/>
        <end position="100"/>
    </location>
</feature>
<feature type="domain" description="HIT" evidence="4">
    <location>
        <begin position="4"/>
        <end position="111"/>
    </location>
</feature>
<dbReference type="InterPro" id="IPR036265">
    <property type="entry name" value="HIT-like_sf"/>
</dbReference>
<keyword evidence="5" id="KW-0378">Hydrolase</keyword>
<dbReference type="PROSITE" id="PS51084">
    <property type="entry name" value="HIT_2"/>
    <property type="match status" value="1"/>
</dbReference>